<protein>
    <submittedName>
        <fullName evidence="3">Uncharacterized protein</fullName>
    </submittedName>
</protein>
<feature type="compositionally biased region" description="Basic and acidic residues" evidence="2">
    <location>
        <begin position="76"/>
        <end position="98"/>
    </location>
</feature>
<accession>A0A9P5XMM1</accession>
<dbReference type="AlphaFoldDB" id="A0A9P5XMM1"/>
<comment type="caution">
    <text evidence="3">The sequence shown here is derived from an EMBL/GenBank/DDBJ whole genome shotgun (WGS) entry which is preliminary data.</text>
</comment>
<feature type="region of interest" description="Disordered" evidence="2">
    <location>
        <begin position="51"/>
        <end position="104"/>
    </location>
</feature>
<evidence type="ECO:0000313" key="3">
    <source>
        <dbReference type="EMBL" id="KAF9453613.1"/>
    </source>
</evidence>
<gene>
    <name evidence="3" type="ORF">P691DRAFT_800250</name>
</gene>
<keyword evidence="4" id="KW-1185">Reference proteome</keyword>
<name>A0A9P5XMM1_9AGAR</name>
<reference evidence="3" key="1">
    <citation type="submission" date="2020-11" db="EMBL/GenBank/DDBJ databases">
        <authorList>
            <consortium name="DOE Joint Genome Institute"/>
            <person name="Ahrendt S."/>
            <person name="Riley R."/>
            <person name="Andreopoulos W."/>
            <person name="Labutti K."/>
            <person name="Pangilinan J."/>
            <person name="Ruiz-Duenas F.J."/>
            <person name="Barrasa J.M."/>
            <person name="Sanchez-Garcia M."/>
            <person name="Camarero S."/>
            <person name="Miyauchi S."/>
            <person name="Serrano A."/>
            <person name="Linde D."/>
            <person name="Babiker R."/>
            <person name="Drula E."/>
            <person name="Ayuso-Fernandez I."/>
            <person name="Pacheco R."/>
            <person name="Padilla G."/>
            <person name="Ferreira P."/>
            <person name="Barriuso J."/>
            <person name="Kellner H."/>
            <person name="Castanera R."/>
            <person name="Alfaro M."/>
            <person name="Ramirez L."/>
            <person name="Pisabarro A.G."/>
            <person name="Kuo A."/>
            <person name="Tritt A."/>
            <person name="Lipzen A."/>
            <person name="He G."/>
            <person name="Yan M."/>
            <person name="Ng V."/>
            <person name="Cullen D."/>
            <person name="Martin F."/>
            <person name="Rosso M.-N."/>
            <person name="Henrissat B."/>
            <person name="Hibbett D."/>
            <person name="Martinez A.T."/>
            <person name="Grigoriev I.V."/>
        </authorList>
    </citation>
    <scope>NUCLEOTIDE SEQUENCE</scope>
    <source>
        <strain evidence="3">MF-IS2</strain>
    </source>
</reference>
<evidence type="ECO:0000256" key="1">
    <source>
        <dbReference type="SAM" id="Coils"/>
    </source>
</evidence>
<feature type="coiled-coil region" evidence="1">
    <location>
        <begin position="3"/>
        <end position="37"/>
    </location>
</feature>
<keyword evidence="1" id="KW-0175">Coiled coil</keyword>
<evidence type="ECO:0000256" key="2">
    <source>
        <dbReference type="SAM" id="MobiDB-lite"/>
    </source>
</evidence>
<sequence length="104" mass="11841">MEKEELVERLQAVVEEYETMEEANESLTAENKRLKDQLSVVSNFFEVGRTLQIPQSPADPTESGHHGGHAEGMNTPDDRMEKLEARVRELERLTLSEKDEPESS</sequence>
<organism evidence="3 4">
    <name type="scientific">Macrolepiota fuliginosa MF-IS2</name>
    <dbReference type="NCBI Taxonomy" id="1400762"/>
    <lineage>
        <taxon>Eukaryota</taxon>
        <taxon>Fungi</taxon>
        <taxon>Dikarya</taxon>
        <taxon>Basidiomycota</taxon>
        <taxon>Agaricomycotina</taxon>
        <taxon>Agaricomycetes</taxon>
        <taxon>Agaricomycetidae</taxon>
        <taxon>Agaricales</taxon>
        <taxon>Agaricineae</taxon>
        <taxon>Agaricaceae</taxon>
        <taxon>Macrolepiota</taxon>
    </lineage>
</organism>
<dbReference type="Proteomes" id="UP000807342">
    <property type="component" value="Unassembled WGS sequence"/>
</dbReference>
<evidence type="ECO:0000313" key="4">
    <source>
        <dbReference type="Proteomes" id="UP000807342"/>
    </source>
</evidence>
<proteinExistence type="predicted"/>
<dbReference type="EMBL" id="MU151060">
    <property type="protein sequence ID" value="KAF9453613.1"/>
    <property type="molecule type" value="Genomic_DNA"/>
</dbReference>